<name>L1KJL7_9ACTN</name>
<evidence type="ECO:0000313" key="1">
    <source>
        <dbReference type="EMBL" id="EKX60754.1"/>
    </source>
</evidence>
<gene>
    <name evidence="1" type="ORF">STRIP9103_00950</name>
</gene>
<dbReference type="AlphaFoldDB" id="L1KJL7"/>
<accession>L1KJL7</accession>
<protein>
    <submittedName>
        <fullName evidence="1">Uncharacterized protein</fullName>
    </submittedName>
</protein>
<reference evidence="1 2" key="1">
    <citation type="submission" date="2012-11" db="EMBL/GenBank/DDBJ databases">
        <authorList>
            <person name="Huguet-Tapia J.C."/>
            <person name="Durkin A.S."/>
            <person name="Pettis G.S."/>
            <person name="Badger J.H."/>
        </authorList>
    </citation>
    <scope>NUCLEOTIDE SEQUENCE [LARGE SCALE GENOMIC DNA]</scope>
    <source>
        <strain evidence="1 2">91-03</strain>
    </source>
</reference>
<dbReference type="Proteomes" id="UP000010411">
    <property type="component" value="Unassembled WGS sequence"/>
</dbReference>
<keyword evidence="2" id="KW-1185">Reference proteome</keyword>
<sequence>MDVSRRGGEVLRVRNARPVREVIDQRGGRLLNSRPMNPRVDLTRRRHIDLAHVSSAFCCR</sequence>
<proteinExistence type="predicted"/>
<evidence type="ECO:0000313" key="2">
    <source>
        <dbReference type="Proteomes" id="UP000010411"/>
    </source>
</evidence>
<comment type="caution">
    <text evidence="1">The sequence shown here is derived from an EMBL/GenBank/DDBJ whole genome shotgun (WGS) entry which is preliminary data.</text>
</comment>
<dbReference type="EMBL" id="AEJC01000632">
    <property type="protein sequence ID" value="EKX60754.1"/>
    <property type="molecule type" value="Genomic_DNA"/>
</dbReference>
<organism evidence="1 2">
    <name type="scientific">Streptomyces ipomoeae 91-03</name>
    <dbReference type="NCBI Taxonomy" id="698759"/>
    <lineage>
        <taxon>Bacteria</taxon>
        <taxon>Bacillati</taxon>
        <taxon>Actinomycetota</taxon>
        <taxon>Actinomycetes</taxon>
        <taxon>Kitasatosporales</taxon>
        <taxon>Streptomycetaceae</taxon>
        <taxon>Streptomyces</taxon>
    </lineage>
</organism>